<dbReference type="EMBL" id="JH611164">
    <property type="protein sequence ID" value="EJP73831.1"/>
    <property type="molecule type" value="Genomic_DNA"/>
</dbReference>
<proteinExistence type="predicted"/>
<name>J5KQU7_9GAMM</name>
<dbReference type="Gene3D" id="3.40.710.10">
    <property type="entry name" value="DD-peptidase/beta-lactamase superfamily"/>
    <property type="match status" value="1"/>
</dbReference>
<accession>J5KQU7</accession>
<sequence>MLRASENPHTFTKKEFKLPSTYEFEGKVNYVDEALEYFETDGLIVLKDGNMLYENYWHNNSKDTKHISWSVAKSFLSALIGIAYDRGLIEDLNDPIEKYLPDFIGTGYEGVAIKHLLQMSSGIKFNEDYADFNSDINRFGRVISSGTSMRDFAKTLKNEKTPGTYHHYVSIDTQMLAMLLAEVTGKSITENLQEIWTKIGMESDAFYMVDDTGMEVALGGLNATLRDYAKFGQLYLNKGNWNGEQVVPESWVNASHYPDEDHLVPGDNPNSSDRWGYGYQWWVPGFPDTDYMASGIYNQYIYVDPESNVVIAKISSNYKFPQEKQFSKDSHVALFRAIANSIE</sequence>
<dbReference type="HOGENOM" id="CLU_030169_0_2_6"/>
<evidence type="ECO:0000313" key="2">
    <source>
        <dbReference type="EMBL" id="EJP73831.1"/>
    </source>
</evidence>
<gene>
    <name evidence="2" type="ORF">NT02SARS_0515</name>
</gene>
<reference evidence="2 3" key="1">
    <citation type="journal article" date="2012" name="ISME J.">
        <title>Genomic insights to SAR86, an abundant and uncultivated marine bacterial lineage.</title>
        <authorList>
            <person name="Dupont C.L."/>
            <person name="Rusch D.B."/>
            <person name="Yooseph S."/>
            <person name="Lombardo M.J."/>
            <person name="Richter R.A."/>
            <person name="Valas R."/>
            <person name="Novotny M."/>
            <person name="Yee-Greenbaum J."/>
            <person name="Selengut J.D."/>
            <person name="Haft D.H."/>
            <person name="Halpern A.L."/>
            <person name="Lasken R.S."/>
            <person name="Nealson K."/>
            <person name="Friedman R."/>
            <person name="Venter J.C."/>
        </authorList>
    </citation>
    <scope>NUCLEOTIDE SEQUENCE [LARGE SCALE GENOMIC DNA]</scope>
</reference>
<organism evidence="2 3">
    <name type="scientific">SAR86 cluster bacterium SAR86B</name>
    <dbReference type="NCBI Taxonomy" id="1123867"/>
    <lineage>
        <taxon>Bacteria</taxon>
        <taxon>Pseudomonadati</taxon>
        <taxon>Pseudomonadota</taxon>
        <taxon>Gammaproteobacteria</taxon>
        <taxon>SAR86 cluster</taxon>
    </lineage>
</organism>
<dbReference type="InterPro" id="IPR001466">
    <property type="entry name" value="Beta-lactam-related"/>
</dbReference>
<dbReference type="PANTHER" id="PTHR43283">
    <property type="entry name" value="BETA-LACTAMASE-RELATED"/>
    <property type="match status" value="1"/>
</dbReference>
<dbReference type="Pfam" id="PF00144">
    <property type="entry name" value="Beta-lactamase"/>
    <property type="match status" value="1"/>
</dbReference>
<dbReference type="PANTHER" id="PTHR43283:SF14">
    <property type="entry name" value="BLL8153 PROTEIN"/>
    <property type="match status" value="1"/>
</dbReference>
<dbReference type="Proteomes" id="UP000010116">
    <property type="component" value="Unassembled WGS sequence"/>
</dbReference>
<dbReference type="InterPro" id="IPR012338">
    <property type="entry name" value="Beta-lactam/transpept-like"/>
</dbReference>
<dbReference type="InterPro" id="IPR050789">
    <property type="entry name" value="Diverse_Enzym_Activities"/>
</dbReference>
<evidence type="ECO:0000259" key="1">
    <source>
        <dbReference type="Pfam" id="PF00144"/>
    </source>
</evidence>
<dbReference type="SUPFAM" id="SSF56601">
    <property type="entry name" value="beta-lactamase/transpeptidase-like"/>
    <property type="match status" value="1"/>
</dbReference>
<dbReference type="AlphaFoldDB" id="J5KQU7"/>
<feature type="domain" description="Beta-lactamase-related" evidence="1">
    <location>
        <begin position="43"/>
        <end position="319"/>
    </location>
</feature>
<protein>
    <submittedName>
        <fullName evidence="2">Beta-lactamase</fullName>
    </submittedName>
</protein>
<evidence type="ECO:0000313" key="3">
    <source>
        <dbReference type="Proteomes" id="UP000010116"/>
    </source>
</evidence>